<organism evidence="2 3">
    <name type="scientific">Vigna unguiculata</name>
    <name type="common">Cowpea</name>
    <dbReference type="NCBI Taxonomy" id="3917"/>
    <lineage>
        <taxon>Eukaryota</taxon>
        <taxon>Viridiplantae</taxon>
        <taxon>Streptophyta</taxon>
        <taxon>Embryophyta</taxon>
        <taxon>Tracheophyta</taxon>
        <taxon>Spermatophyta</taxon>
        <taxon>Magnoliopsida</taxon>
        <taxon>eudicotyledons</taxon>
        <taxon>Gunneridae</taxon>
        <taxon>Pentapetalae</taxon>
        <taxon>rosids</taxon>
        <taxon>fabids</taxon>
        <taxon>Fabales</taxon>
        <taxon>Fabaceae</taxon>
        <taxon>Papilionoideae</taxon>
        <taxon>50 kb inversion clade</taxon>
        <taxon>NPAAA clade</taxon>
        <taxon>indigoferoid/millettioid clade</taxon>
        <taxon>Phaseoleae</taxon>
        <taxon>Vigna</taxon>
    </lineage>
</organism>
<reference evidence="2 3" key="1">
    <citation type="submission" date="2019-04" db="EMBL/GenBank/DDBJ databases">
        <title>An improved genome assembly and genetic linkage map for asparagus bean, Vigna unguiculata ssp. sesquipedialis.</title>
        <authorList>
            <person name="Xia Q."/>
            <person name="Zhang R."/>
            <person name="Dong Y."/>
        </authorList>
    </citation>
    <scope>NUCLEOTIDE SEQUENCE [LARGE SCALE GENOMIC DNA]</scope>
    <source>
        <tissue evidence="2">Leaf</tissue>
    </source>
</reference>
<dbReference type="EMBL" id="CP039349">
    <property type="protein sequence ID" value="QCD94589.1"/>
    <property type="molecule type" value="Genomic_DNA"/>
</dbReference>
<name>A0A4D6M005_VIGUN</name>
<sequence length="227" mass="25861">MVIVFFLYIKTISDGMVIDFFLYIKTLSDGMVIDFFLYIKTLSDGMVIDFFLYIKTLSDGMIIDFLMFTSRPSPMEWSLIFLCLHQGPLRWNDEKQHLHSFCSLTSQPNPHGHTFPQFIPAFSILISHHPIPIPPHSTRTPYQHTNITQSSSSFTYTIIHHPRATDVAKHPNSFPITTQHKSKTENSEKEIKPSTFLVEVGVAGGVSAWSRRGGELSVLIGYEVVWP</sequence>
<evidence type="ECO:0000313" key="2">
    <source>
        <dbReference type="EMBL" id="QCD94589.1"/>
    </source>
</evidence>
<evidence type="ECO:0000313" key="3">
    <source>
        <dbReference type="Proteomes" id="UP000501690"/>
    </source>
</evidence>
<keyword evidence="3" id="KW-1185">Reference proteome</keyword>
<accession>A0A4D6M005</accession>
<feature type="region of interest" description="Disordered" evidence="1">
    <location>
        <begin position="169"/>
        <end position="190"/>
    </location>
</feature>
<gene>
    <name evidence="2" type="ORF">DEO72_LG5g2674</name>
</gene>
<protein>
    <submittedName>
        <fullName evidence="2">Uncharacterized protein</fullName>
    </submittedName>
</protein>
<proteinExistence type="predicted"/>
<dbReference type="Proteomes" id="UP000501690">
    <property type="component" value="Linkage Group LG5"/>
</dbReference>
<dbReference type="AlphaFoldDB" id="A0A4D6M005"/>
<evidence type="ECO:0000256" key="1">
    <source>
        <dbReference type="SAM" id="MobiDB-lite"/>
    </source>
</evidence>